<dbReference type="KEGG" id="bam:Bamb_6274"/>
<protein>
    <submittedName>
        <fullName evidence="2">Antibiotic biosynthesis monooxygenase</fullName>
    </submittedName>
</protein>
<name>Q0B205_BURCM</name>
<gene>
    <name evidence="2" type="ordered locus">Bamb_6274</name>
</gene>
<dbReference type="Proteomes" id="UP000000662">
    <property type="component" value="Chromosome 3"/>
</dbReference>
<evidence type="ECO:0000313" key="2">
    <source>
        <dbReference type="EMBL" id="ABI91818.1"/>
    </source>
</evidence>
<evidence type="ECO:0000259" key="1">
    <source>
        <dbReference type="PROSITE" id="PS51725"/>
    </source>
</evidence>
<dbReference type="PROSITE" id="PS51725">
    <property type="entry name" value="ABM"/>
    <property type="match status" value="1"/>
</dbReference>
<accession>Q0B205</accession>
<dbReference type="InterPro" id="IPR007138">
    <property type="entry name" value="ABM_dom"/>
</dbReference>
<keyword evidence="3" id="KW-1185">Reference proteome</keyword>
<dbReference type="EMBL" id="CP000442">
    <property type="protein sequence ID" value="ABI91818.1"/>
    <property type="molecule type" value="Genomic_DNA"/>
</dbReference>
<evidence type="ECO:0000313" key="3">
    <source>
        <dbReference type="Proteomes" id="UP000000662"/>
    </source>
</evidence>
<dbReference type="SUPFAM" id="SSF54909">
    <property type="entry name" value="Dimeric alpha+beta barrel"/>
    <property type="match status" value="1"/>
</dbReference>
<keyword evidence="2" id="KW-0503">Monooxygenase</keyword>
<dbReference type="InterPro" id="IPR011008">
    <property type="entry name" value="Dimeric_a/b-barrel"/>
</dbReference>
<proteinExistence type="predicted"/>
<dbReference type="GO" id="GO:0004497">
    <property type="term" value="F:monooxygenase activity"/>
    <property type="evidence" value="ECO:0007669"/>
    <property type="project" value="UniProtKB-KW"/>
</dbReference>
<feature type="domain" description="ABM" evidence="1">
    <location>
        <begin position="24"/>
        <end position="116"/>
    </location>
</feature>
<organism evidence="2 3">
    <name type="scientific">Burkholderia ambifaria (strain ATCC BAA-244 / DSM 16087 / CCUG 44356 / LMG 19182 / AMMD)</name>
    <name type="common">Burkholderia cepacia (strain AMMD)</name>
    <dbReference type="NCBI Taxonomy" id="339670"/>
    <lineage>
        <taxon>Bacteria</taxon>
        <taxon>Pseudomonadati</taxon>
        <taxon>Pseudomonadota</taxon>
        <taxon>Betaproteobacteria</taxon>
        <taxon>Burkholderiales</taxon>
        <taxon>Burkholderiaceae</taxon>
        <taxon>Burkholderia</taxon>
        <taxon>Burkholderia cepacia complex</taxon>
    </lineage>
</organism>
<dbReference type="AlphaFoldDB" id="Q0B205"/>
<dbReference type="Gene3D" id="3.30.70.100">
    <property type="match status" value="1"/>
</dbReference>
<reference evidence="2" key="1">
    <citation type="submission" date="2006-08" db="EMBL/GenBank/DDBJ databases">
        <title>Complete sequence of Chromosome 3 of Burkholderia cepacia AMMD.</title>
        <authorList>
            <consortium name="US DOE Joint Genome Institute"/>
            <person name="Copeland A."/>
            <person name="Lucas S."/>
            <person name="Lapidus A."/>
            <person name="Barry K."/>
            <person name="Detter J.C."/>
            <person name="Glavina del Rio T."/>
            <person name="Hammon N."/>
            <person name="Israni S."/>
            <person name="Pitluck S."/>
            <person name="Bruce D."/>
            <person name="Chain P."/>
            <person name="Malfatti S."/>
            <person name="Shin M."/>
            <person name="Vergez L."/>
            <person name="Schmutz J."/>
            <person name="Larimer F."/>
            <person name="Land M."/>
            <person name="Hauser L."/>
            <person name="Kyrpides N."/>
            <person name="Kim E."/>
            <person name="Parke J."/>
            <person name="Coenye T."/>
            <person name="Konstantinidis K."/>
            <person name="Ramette A."/>
            <person name="Tiedje J."/>
            <person name="Richardson P."/>
        </authorList>
    </citation>
    <scope>NUCLEOTIDE SEQUENCE</scope>
    <source>
        <strain evidence="2">AMMD</strain>
    </source>
</reference>
<dbReference type="eggNOG" id="COG2329">
    <property type="taxonomic scope" value="Bacteria"/>
</dbReference>
<dbReference type="Pfam" id="PF03992">
    <property type="entry name" value="ABM"/>
    <property type="match status" value="1"/>
</dbReference>
<keyword evidence="2" id="KW-0560">Oxidoreductase</keyword>
<sequence>MRRARRASRHDPFASFNLYGAFMILEMASLEIDPSQAEPFEAAVRQALPLFARARGCGGAELHRVIERSGGYLLVVKWDTVDDHMVHFRQSDDFQAWRQLAGPFFKSPPQVVHTEVAVK</sequence>